<accession>A0ABD1HIG3</accession>
<dbReference type="Proteomes" id="UP001567538">
    <property type="component" value="Unassembled WGS sequence"/>
</dbReference>
<dbReference type="AlphaFoldDB" id="A0ABD1HIG3"/>
<organism evidence="1 2">
    <name type="scientific">Salvia divinorum</name>
    <name type="common">Maria pastora</name>
    <name type="synonym">Diviner's sage</name>
    <dbReference type="NCBI Taxonomy" id="28513"/>
    <lineage>
        <taxon>Eukaryota</taxon>
        <taxon>Viridiplantae</taxon>
        <taxon>Streptophyta</taxon>
        <taxon>Embryophyta</taxon>
        <taxon>Tracheophyta</taxon>
        <taxon>Spermatophyta</taxon>
        <taxon>Magnoliopsida</taxon>
        <taxon>eudicotyledons</taxon>
        <taxon>Gunneridae</taxon>
        <taxon>Pentapetalae</taxon>
        <taxon>asterids</taxon>
        <taxon>lamiids</taxon>
        <taxon>Lamiales</taxon>
        <taxon>Lamiaceae</taxon>
        <taxon>Nepetoideae</taxon>
        <taxon>Mentheae</taxon>
        <taxon>Salviinae</taxon>
        <taxon>Salvia</taxon>
        <taxon>Salvia subgen. Calosphace</taxon>
    </lineage>
</organism>
<dbReference type="PANTHER" id="PTHR38223:SF4">
    <property type="match status" value="1"/>
</dbReference>
<name>A0ABD1HIG3_SALDI</name>
<gene>
    <name evidence="1" type="ORF">AAHA92_15817</name>
</gene>
<protein>
    <submittedName>
        <fullName evidence="1">Uncharacterized protein</fullName>
    </submittedName>
</protein>
<sequence length="84" mass="9178">MAGLQYNFFPTDLLYPLKPPAEAATATEGADGPIQQVSMAKTWNSEESENLKNNSKGKIVKAVSSSLVAFSPITHKHENKWTNT</sequence>
<dbReference type="EMBL" id="JBEAFC010000006">
    <property type="protein sequence ID" value="KAL1555363.1"/>
    <property type="molecule type" value="Genomic_DNA"/>
</dbReference>
<keyword evidence="2" id="KW-1185">Reference proteome</keyword>
<evidence type="ECO:0000313" key="1">
    <source>
        <dbReference type="EMBL" id="KAL1555363.1"/>
    </source>
</evidence>
<dbReference type="PANTHER" id="PTHR38223">
    <property type="match status" value="1"/>
</dbReference>
<evidence type="ECO:0000313" key="2">
    <source>
        <dbReference type="Proteomes" id="UP001567538"/>
    </source>
</evidence>
<reference evidence="1 2" key="1">
    <citation type="submission" date="2024-06" db="EMBL/GenBank/DDBJ databases">
        <title>A chromosome level genome sequence of Diviner's sage (Salvia divinorum).</title>
        <authorList>
            <person name="Ford S.A."/>
            <person name="Ro D.-K."/>
            <person name="Ness R.W."/>
            <person name="Phillips M.A."/>
        </authorList>
    </citation>
    <scope>NUCLEOTIDE SEQUENCE [LARGE SCALE GENOMIC DNA]</scope>
    <source>
        <strain evidence="1">SAF-2024a</strain>
        <tissue evidence="1">Leaf</tissue>
    </source>
</reference>
<comment type="caution">
    <text evidence="1">The sequence shown here is derived from an EMBL/GenBank/DDBJ whole genome shotgun (WGS) entry which is preliminary data.</text>
</comment>
<proteinExistence type="predicted"/>